<proteinExistence type="inferred from homology"/>
<dbReference type="EC" id="3.1.2.14" evidence="10"/>
<dbReference type="SUPFAM" id="SSF54637">
    <property type="entry name" value="Thioesterase/thiol ester dehydrase-isomerase"/>
    <property type="match status" value="2"/>
</dbReference>
<dbReference type="InterPro" id="IPR029069">
    <property type="entry name" value="HotDog_dom_sf"/>
</dbReference>
<gene>
    <name evidence="10" type="ORF">HMPREF0663_10983</name>
</gene>
<dbReference type="GO" id="GO:0016297">
    <property type="term" value="F:fatty acyl-[ACP] hydrolase activity"/>
    <property type="evidence" value="ECO:0007669"/>
    <property type="project" value="UniProtKB-EC"/>
</dbReference>
<evidence type="ECO:0000256" key="2">
    <source>
        <dbReference type="ARBA" id="ARBA00022516"/>
    </source>
</evidence>
<feature type="domain" description="Acyl-ACP thioesterase-like C-terminal" evidence="9">
    <location>
        <begin position="163"/>
        <end position="242"/>
    </location>
</feature>
<name>E7RP82_9BACT</name>
<keyword evidence="11" id="KW-1185">Reference proteome</keyword>
<keyword evidence="7" id="KW-0275">Fatty acid biosynthesis</keyword>
<sequence length="258" mass="30685">MNQLLSKVGRYEFLAEPFHCDITYRLFIGHLGNHMLNAADFHSNDRGYGMSYLNPIHKTWVLSRLAIEMEEIPMAYDKFFVETWIEDAMKYFTGRNFSILGTDERVYGYGRSVWAMIDTETRQPTDILSVRDGLIKEYIETEKDCPIRKSSRVKINENTPLIRTISTGYSDVDINGHINSVKYIEHILDLWDIDWYREYRPQRFEIAYVAEAHCGDRLCFYREQEQQNEYNIRITKLVQDEEKEEVEVCRSKIKFIRN</sequence>
<keyword evidence="5" id="KW-0809">Transit peptide</keyword>
<evidence type="ECO:0000256" key="3">
    <source>
        <dbReference type="ARBA" id="ARBA00022801"/>
    </source>
</evidence>
<dbReference type="RefSeq" id="WP_004368208.1">
    <property type="nucleotide sequence ID" value="NZ_GL833116.1"/>
</dbReference>
<dbReference type="STRING" id="28134.SAMN05444288_1813"/>
<dbReference type="eggNOG" id="COG3884">
    <property type="taxonomic scope" value="Bacteria"/>
</dbReference>
<keyword evidence="3 10" id="KW-0378">Hydrolase</keyword>
<dbReference type="PANTHER" id="PTHR31727:SF6">
    <property type="entry name" value="OLEOYL-ACYL CARRIER PROTEIN THIOESTERASE 1, CHLOROPLASTIC"/>
    <property type="match status" value="1"/>
</dbReference>
<protein>
    <submittedName>
        <fullName evidence="10">Acyl-ACP thioesterase</fullName>
        <ecNumber evidence="10">3.1.2.14</ecNumber>
    </submittedName>
</protein>
<evidence type="ECO:0000256" key="7">
    <source>
        <dbReference type="ARBA" id="ARBA00023160"/>
    </source>
</evidence>
<evidence type="ECO:0000313" key="10">
    <source>
        <dbReference type="EMBL" id="EFZ37525.1"/>
    </source>
</evidence>
<comment type="caution">
    <text evidence="10">The sequence shown here is derived from an EMBL/GenBank/DDBJ whole genome shotgun (WGS) entry which is preliminary data.</text>
</comment>
<dbReference type="Proteomes" id="UP000005580">
    <property type="component" value="Unassembled WGS sequence"/>
</dbReference>
<evidence type="ECO:0000259" key="8">
    <source>
        <dbReference type="Pfam" id="PF01643"/>
    </source>
</evidence>
<organism evidence="10 11">
    <name type="scientific">Hoylesella oralis ATCC 33269</name>
    <dbReference type="NCBI Taxonomy" id="873533"/>
    <lineage>
        <taxon>Bacteria</taxon>
        <taxon>Pseudomonadati</taxon>
        <taxon>Bacteroidota</taxon>
        <taxon>Bacteroidia</taxon>
        <taxon>Bacteroidales</taxon>
        <taxon>Prevotellaceae</taxon>
        <taxon>Hoylesella</taxon>
    </lineage>
</organism>
<dbReference type="Gene3D" id="3.10.129.10">
    <property type="entry name" value="Hotdog Thioesterase"/>
    <property type="match status" value="2"/>
</dbReference>
<evidence type="ECO:0000256" key="6">
    <source>
        <dbReference type="ARBA" id="ARBA00023098"/>
    </source>
</evidence>
<dbReference type="InterPro" id="IPR049427">
    <property type="entry name" value="Acyl-ACP_TE_C"/>
</dbReference>
<evidence type="ECO:0000256" key="1">
    <source>
        <dbReference type="ARBA" id="ARBA00006500"/>
    </source>
</evidence>
<evidence type="ECO:0000313" key="11">
    <source>
        <dbReference type="Proteomes" id="UP000005580"/>
    </source>
</evidence>
<reference evidence="10" key="1">
    <citation type="submission" date="2011-01" db="EMBL/GenBank/DDBJ databases">
        <authorList>
            <person name="Muzny D."/>
            <person name="Qin X."/>
            <person name="Buhay C."/>
            <person name="Dugan-Rocha S."/>
            <person name="Ding Y."/>
            <person name="Chen G."/>
            <person name="Hawes A."/>
            <person name="Holder M."/>
            <person name="Jhangiani S."/>
            <person name="Johnson A."/>
            <person name="Khan Z."/>
            <person name="Li Z."/>
            <person name="Liu W."/>
            <person name="Liu X."/>
            <person name="Perez L."/>
            <person name="Shen H."/>
            <person name="Wang Q."/>
            <person name="Watt J."/>
            <person name="Xi L."/>
            <person name="Xin Y."/>
            <person name="Zhou J."/>
            <person name="Deng J."/>
            <person name="Jiang H."/>
            <person name="Liu Y."/>
            <person name="Qu J."/>
            <person name="Song X.-Z."/>
            <person name="Zhang L."/>
            <person name="Villasana D."/>
            <person name="Johnson A."/>
            <person name="Liu J."/>
            <person name="Liyanage D."/>
            <person name="Lorensuhewa L."/>
            <person name="Robinson T."/>
            <person name="Song A."/>
            <person name="Song B.-B."/>
            <person name="Dinh H."/>
            <person name="Thornton R."/>
            <person name="Coyle M."/>
            <person name="Francisco L."/>
            <person name="Jackson L."/>
            <person name="Javaid M."/>
            <person name="Korchina V."/>
            <person name="Kovar C."/>
            <person name="Mata R."/>
            <person name="Mathew T."/>
            <person name="Ngo R."/>
            <person name="Nguyen L."/>
            <person name="Nguyen N."/>
            <person name="Okwuonu G."/>
            <person name="Ongeri F."/>
            <person name="Pham C."/>
            <person name="Simmons D."/>
            <person name="Wilczek-Boney K."/>
            <person name="Hale W."/>
            <person name="Jakkamsetti A."/>
            <person name="Pham P."/>
            <person name="Ruth R."/>
            <person name="San Lucas F."/>
            <person name="Warren J."/>
            <person name="Zhang J."/>
            <person name="Zhao Z."/>
            <person name="Zhou C."/>
            <person name="Zhu D."/>
            <person name="Lee S."/>
            <person name="Bess C."/>
            <person name="Blankenburg K."/>
            <person name="Forbes L."/>
            <person name="Fu Q."/>
            <person name="Gubbala S."/>
            <person name="Hirani K."/>
            <person name="Jayaseelan J.C."/>
            <person name="Lara F."/>
            <person name="Munidasa M."/>
            <person name="Palculict T."/>
            <person name="Patil S."/>
            <person name="Pu L.-L."/>
            <person name="Saada N."/>
            <person name="Tang L."/>
            <person name="Weissenberger G."/>
            <person name="Zhu Y."/>
            <person name="Hemphill L."/>
            <person name="Shang Y."/>
            <person name="Youmans B."/>
            <person name="Ayvaz T."/>
            <person name="Ross M."/>
            <person name="Santibanez J."/>
            <person name="Aqrawi P."/>
            <person name="Gross S."/>
            <person name="Joshi V."/>
            <person name="Fowler G."/>
            <person name="Nazareth L."/>
            <person name="Reid J."/>
            <person name="Worley K."/>
            <person name="Petrosino J."/>
            <person name="Highlander S."/>
            <person name="Gibbs R."/>
        </authorList>
    </citation>
    <scope>NUCLEOTIDE SEQUENCE [LARGE SCALE GENOMIC DNA]</scope>
    <source>
        <strain evidence="10">ATCC 33269</strain>
    </source>
</reference>
<evidence type="ECO:0000259" key="9">
    <source>
        <dbReference type="Pfam" id="PF20791"/>
    </source>
</evidence>
<keyword evidence="6" id="KW-0443">Lipid metabolism</keyword>
<dbReference type="PANTHER" id="PTHR31727">
    <property type="entry name" value="OLEOYL-ACYL CARRIER PROTEIN THIOESTERASE 1, CHLOROPLASTIC"/>
    <property type="match status" value="1"/>
</dbReference>
<comment type="similarity">
    <text evidence="1">Belongs to the acyl-ACP thioesterase family.</text>
</comment>
<dbReference type="Pfam" id="PF20791">
    <property type="entry name" value="Acyl-ACP_TE_C"/>
    <property type="match status" value="1"/>
</dbReference>
<dbReference type="InterPro" id="IPR045023">
    <property type="entry name" value="FATA/B"/>
</dbReference>
<dbReference type="HOGENOM" id="CLU_045466_2_0_10"/>
<dbReference type="Pfam" id="PF01643">
    <property type="entry name" value="Acyl-ACP_TE"/>
    <property type="match status" value="1"/>
</dbReference>
<accession>E7RP82</accession>
<feature type="domain" description="Acyl-ACP thioesterase N-terminal hotdog" evidence="8">
    <location>
        <begin position="19"/>
        <end position="128"/>
    </location>
</feature>
<dbReference type="AlphaFoldDB" id="E7RP82"/>
<evidence type="ECO:0000256" key="4">
    <source>
        <dbReference type="ARBA" id="ARBA00022832"/>
    </source>
</evidence>
<dbReference type="EMBL" id="AEPE02000003">
    <property type="protein sequence ID" value="EFZ37525.1"/>
    <property type="molecule type" value="Genomic_DNA"/>
</dbReference>
<keyword evidence="2" id="KW-0444">Lipid biosynthesis</keyword>
<dbReference type="InterPro" id="IPR002864">
    <property type="entry name" value="Acyl-ACP_thioesterase_NHD"/>
</dbReference>
<keyword evidence="4" id="KW-0276">Fatty acid metabolism</keyword>
<dbReference type="GO" id="GO:0000036">
    <property type="term" value="F:acyl carrier activity"/>
    <property type="evidence" value="ECO:0007669"/>
    <property type="project" value="TreeGrafter"/>
</dbReference>
<evidence type="ECO:0000256" key="5">
    <source>
        <dbReference type="ARBA" id="ARBA00022946"/>
    </source>
</evidence>